<evidence type="ECO:0000313" key="3">
    <source>
        <dbReference type="EMBL" id="KAF2103007.1"/>
    </source>
</evidence>
<dbReference type="EMBL" id="ML978122">
    <property type="protein sequence ID" value="KAF2103007.1"/>
    <property type="molecule type" value="Genomic_DNA"/>
</dbReference>
<dbReference type="SMART" id="SM00513">
    <property type="entry name" value="SAP"/>
    <property type="match status" value="1"/>
</dbReference>
<proteinExistence type="predicted"/>
<feature type="region of interest" description="Disordered" evidence="1">
    <location>
        <begin position="1"/>
        <end position="33"/>
    </location>
</feature>
<dbReference type="Gene3D" id="1.10.720.30">
    <property type="entry name" value="SAP domain"/>
    <property type="match status" value="1"/>
</dbReference>
<reference evidence="3" key="1">
    <citation type="journal article" date="2020" name="Stud. Mycol.">
        <title>101 Dothideomycetes genomes: a test case for predicting lifestyles and emergence of pathogens.</title>
        <authorList>
            <person name="Haridas S."/>
            <person name="Albert R."/>
            <person name="Binder M."/>
            <person name="Bloem J."/>
            <person name="Labutti K."/>
            <person name="Salamov A."/>
            <person name="Andreopoulos B."/>
            <person name="Baker S."/>
            <person name="Barry K."/>
            <person name="Bills G."/>
            <person name="Bluhm B."/>
            <person name="Cannon C."/>
            <person name="Castanera R."/>
            <person name="Culley D."/>
            <person name="Daum C."/>
            <person name="Ezra D."/>
            <person name="Gonzalez J."/>
            <person name="Henrissat B."/>
            <person name="Kuo A."/>
            <person name="Liang C."/>
            <person name="Lipzen A."/>
            <person name="Lutzoni F."/>
            <person name="Magnuson J."/>
            <person name="Mondo S."/>
            <person name="Nolan M."/>
            <person name="Ohm R."/>
            <person name="Pangilinan J."/>
            <person name="Park H.-J."/>
            <person name="Ramirez L."/>
            <person name="Alfaro M."/>
            <person name="Sun H."/>
            <person name="Tritt A."/>
            <person name="Yoshinaga Y."/>
            <person name="Zwiers L.-H."/>
            <person name="Turgeon B."/>
            <person name="Goodwin S."/>
            <person name="Spatafora J."/>
            <person name="Crous P."/>
            <person name="Grigoriev I."/>
        </authorList>
    </citation>
    <scope>NUCLEOTIDE SEQUENCE</scope>
    <source>
        <strain evidence="3">CBS 133067</strain>
    </source>
</reference>
<accession>A0A9P4IR61</accession>
<evidence type="ECO:0000256" key="1">
    <source>
        <dbReference type="SAM" id="MobiDB-lite"/>
    </source>
</evidence>
<feature type="domain" description="SAP" evidence="2">
    <location>
        <begin position="302"/>
        <end position="336"/>
    </location>
</feature>
<evidence type="ECO:0000313" key="4">
    <source>
        <dbReference type="Proteomes" id="UP000799772"/>
    </source>
</evidence>
<protein>
    <recommendedName>
        <fullName evidence="2">SAP domain-containing protein</fullName>
    </recommendedName>
</protein>
<dbReference type="Proteomes" id="UP000799772">
    <property type="component" value="Unassembled WGS sequence"/>
</dbReference>
<dbReference type="InterPro" id="IPR036361">
    <property type="entry name" value="SAP_dom_sf"/>
</dbReference>
<name>A0A9P4IR61_9PEZI</name>
<organism evidence="3 4">
    <name type="scientific">Rhizodiscina lignyota</name>
    <dbReference type="NCBI Taxonomy" id="1504668"/>
    <lineage>
        <taxon>Eukaryota</taxon>
        <taxon>Fungi</taxon>
        <taxon>Dikarya</taxon>
        <taxon>Ascomycota</taxon>
        <taxon>Pezizomycotina</taxon>
        <taxon>Dothideomycetes</taxon>
        <taxon>Pleosporomycetidae</taxon>
        <taxon>Aulographales</taxon>
        <taxon>Rhizodiscinaceae</taxon>
        <taxon>Rhizodiscina</taxon>
    </lineage>
</organism>
<sequence>MAHHYSLRKRPLAPSDANCPSPKAIKTTADGQENETANAWYDTLNVKHLTQLCEDRGIKRLGSSTNNYRLKDADRKGNIVVEDLNAEEINQRAREIKPKLEERKGQRLIYLNDREEEVLDRLNQETGATQGRQAQLNDMRVPRIVWAEDHLRDAVEHGNFPIVYTSADDMTEMCKLRGVSAKGTKDQLKGRLMLLDEEMMKKNKPYIDRQKADALRHSPAGRRALEIMTGLERKEYGGKDPVPRDESKGCEERSLNVAEEEVSIIAQQLLDEDKVPEAGVIGARLMWSKIPTWLQAGMTSGYTSLHAEELKEILSLRGQDTRGLKPELIGKLEALDIAYCHDHNLEIKGHFSE</sequence>
<dbReference type="InterPro" id="IPR003034">
    <property type="entry name" value="SAP_dom"/>
</dbReference>
<dbReference type="PROSITE" id="PS50800">
    <property type="entry name" value="SAP"/>
    <property type="match status" value="1"/>
</dbReference>
<dbReference type="AlphaFoldDB" id="A0A9P4IR61"/>
<gene>
    <name evidence="3" type="ORF">NA57DRAFT_71990</name>
</gene>
<keyword evidence="4" id="KW-1185">Reference proteome</keyword>
<comment type="caution">
    <text evidence="3">The sequence shown here is derived from an EMBL/GenBank/DDBJ whole genome shotgun (WGS) entry which is preliminary data.</text>
</comment>
<feature type="compositionally biased region" description="Basic residues" evidence="1">
    <location>
        <begin position="1"/>
        <end position="11"/>
    </location>
</feature>
<evidence type="ECO:0000259" key="2">
    <source>
        <dbReference type="PROSITE" id="PS50800"/>
    </source>
</evidence>